<dbReference type="Pfam" id="PF13374">
    <property type="entry name" value="TPR_10"/>
    <property type="match status" value="1"/>
</dbReference>
<dbReference type="Gene3D" id="3.40.50.300">
    <property type="entry name" value="P-loop containing nucleotide triphosphate hydrolases"/>
    <property type="match status" value="1"/>
</dbReference>
<feature type="domain" description="Glutamine amidotransferase type-2" evidence="2">
    <location>
        <begin position="1308"/>
        <end position="1449"/>
    </location>
</feature>
<reference evidence="3" key="1">
    <citation type="submission" date="2021-04" db="EMBL/GenBank/DDBJ databases">
        <title>Biosynthetic gene clusters of Dactylosporangioum roseum.</title>
        <authorList>
            <person name="Hartkoorn R.C."/>
            <person name="Beaudoing E."/>
            <person name="Hot D."/>
            <person name="Moureu S."/>
        </authorList>
    </citation>
    <scope>NUCLEOTIDE SEQUENCE</scope>
    <source>
        <strain evidence="3">NRRL B-16295</strain>
    </source>
</reference>
<dbReference type="Proteomes" id="UP001058271">
    <property type="component" value="Chromosome"/>
</dbReference>
<dbReference type="Pfam" id="PF13424">
    <property type="entry name" value="TPR_12"/>
    <property type="match status" value="1"/>
</dbReference>
<evidence type="ECO:0000313" key="3">
    <source>
        <dbReference type="EMBL" id="UWZ34139.1"/>
    </source>
</evidence>
<dbReference type="InterPro" id="IPR017932">
    <property type="entry name" value="GATase_2_dom"/>
</dbReference>
<dbReference type="InterPro" id="IPR056681">
    <property type="entry name" value="DUF7779"/>
</dbReference>
<dbReference type="Gene3D" id="1.25.40.10">
    <property type="entry name" value="Tetratricopeptide repeat domain"/>
    <property type="match status" value="2"/>
</dbReference>
<dbReference type="PANTHER" id="PTHR35205:SF1">
    <property type="entry name" value="ZU5 DOMAIN-CONTAINING PROTEIN"/>
    <property type="match status" value="1"/>
</dbReference>
<feature type="region of interest" description="Disordered" evidence="1">
    <location>
        <begin position="32"/>
        <end position="108"/>
    </location>
</feature>
<evidence type="ECO:0000259" key="2">
    <source>
        <dbReference type="PROSITE" id="PS51278"/>
    </source>
</evidence>
<sequence>MIKQLVTIDPALTARDIADVLWLAQHLSAAPEAGAGLPAPPGTEERDGAGPPEDTTPADRAAGPADLPPVDEGPSEPGDGLRQQDDRQAPPAADGEPPETLAAPSSVEVRLPPVLGRLGESPGEPIRLPTVAALPDAQGLARALRPLRLRQPSRSDRVLDEWLTVDRTARTRIVLPVVRPRAEQRLQLTVLFDVGTTMWMWPDTVAELVALFRRSAAFRRVELRFMDPGRPGPVRFATAATEPPALRSPASLLDPAGETAVIVFSDCLGEAWADGRMSAVLARLATTAPVAIIHSLPQRVWGRGRIPVSQLEFHSAAPATPAARVGFRDLDLESVDPAAGPPRRAAIPLFEFSARGLGAWARLVGGSGQRVRAAAFYADGSTLSPIEAVPPLPPSREERLAQARLLPSQTFKLATHLAAVPLRKPIIRLMHRIVVPDAPPTALAEIVASGLLEPQRVAERGHPFDVEYHMDPVIRAELVFGLARSTRREIVEIIFNYFQANEGSPLDFLAFVSAPELAASSDAPVLARLNADFLRGLGGQYAKAVADWEHRVRIARATVARETAAEPVASGLDVASPRTAPARDDRGIDRDEHVGGDVIGHGLEGQPVEGHLRKIPAVWGGVPPKNPNFTGRETLLEQLHDQLAVSVTAVLPNALHGLGGVGKTQLATEYAYRYRAEYDLVWWVPAHEASAIRDALVRLAERLGLSTVDRAAAVHNVLEALRRGEPYSRWLLVYDNADDIATVDDYLPMPTHHVLITSRDIGWANRGPVIEVDVFTREESVRMLLRRAPTLGREDADEIAEELGDLPLALEQAAAWHEGSAMPGGEYLQLFREHRERLLQQHASGHYAMPVAVTWRVSIERLNRTSPAAAQLMELMAYFSPEPISVDMLARGSGDDVPAPLRDALGDPVLRNTTVQEVIRYGLARLDPVNRALVVHRLVQAVIRDETEPGRRRELRQARAGILARATPGFPDRASTWRRHSELAPHVLYALDDGILEDDHPDVRELLLQQIRFKYQRGEYESSRELAERVCRAWERRLGPPEQWDEPKLLADRYLANALRSVGDADAARELNQRTYHLLLTGERFGPDHPYVLLVGLSVGADLRNSGDLHAARDHDTQNLERIRRQEPIRANLLNLARALNNLAIDHRLLFEFDRALELDLEAFRVRQDFVDDKLDPFDYEVNANIVRDLYGLGEYQDARTRLEEYLPGHRATVGVENPNYLLALRTQAILLRKLGDYVESRSIAEENYRKHRIRFGPNHEHTLSTQMTLSNTLRVNGEYAEAVRLGEAALRHYRDHFAPDHPFTLICAINLAIAMRLNGDAEGARRLNLDTMDRLRRHGAPEDHPPLLCCANNLANDLTALGRPLEALEHSRLAADRFYQRYGAHPYALGCQHNYALDLIATGDLAGGTALRDEVGRALREHSYPEHPELLGAREGYRFELDLEPPPM</sequence>
<dbReference type="NCBIfam" id="NF041121">
    <property type="entry name" value="SAV_2336_NTERM"/>
    <property type="match status" value="1"/>
</dbReference>
<organism evidence="3 4">
    <name type="scientific">Dactylosporangium roseum</name>
    <dbReference type="NCBI Taxonomy" id="47989"/>
    <lineage>
        <taxon>Bacteria</taxon>
        <taxon>Bacillati</taxon>
        <taxon>Actinomycetota</taxon>
        <taxon>Actinomycetes</taxon>
        <taxon>Micromonosporales</taxon>
        <taxon>Micromonosporaceae</taxon>
        <taxon>Dactylosporangium</taxon>
    </lineage>
</organism>
<dbReference type="SUPFAM" id="SSF48452">
    <property type="entry name" value="TPR-like"/>
    <property type="match status" value="2"/>
</dbReference>
<accession>A0ABY5Z0X2</accession>
<dbReference type="InterPro" id="IPR047738">
    <property type="entry name" value="SAV_2336-like_N"/>
</dbReference>
<proteinExistence type="predicted"/>
<dbReference type="InterPro" id="IPR011990">
    <property type="entry name" value="TPR-like_helical_dom_sf"/>
</dbReference>
<dbReference type="Pfam" id="PF00931">
    <property type="entry name" value="NB-ARC"/>
    <property type="match status" value="1"/>
</dbReference>
<dbReference type="EMBL" id="CP073721">
    <property type="protein sequence ID" value="UWZ34139.1"/>
    <property type="molecule type" value="Genomic_DNA"/>
</dbReference>
<dbReference type="NCBIfam" id="NF040586">
    <property type="entry name" value="FxSxx_TPR"/>
    <property type="match status" value="1"/>
</dbReference>
<protein>
    <submittedName>
        <fullName evidence="3">Tetratricopeptide repeat protein</fullName>
    </submittedName>
</protein>
<name>A0ABY5Z0X2_9ACTN</name>
<evidence type="ECO:0000256" key="1">
    <source>
        <dbReference type="SAM" id="MobiDB-lite"/>
    </source>
</evidence>
<dbReference type="PROSITE" id="PS51278">
    <property type="entry name" value="GATASE_TYPE_2"/>
    <property type="match status" value="1"/>
</dbReference>
<dbReference type="RefSeq" id="WP_260723435.1">
    <property type="nucleotide sequence ID" value="NZ_CP073721.1"/>
</dbReference>
<gene>
    <name evidence="3" type="ORF">Drose_23115</name>
</gene>
<dbReference type="InterPro" id="IPR027417">
    <property type="entry name" value="P-loop_NTPase"/>
</dbReference>
<keyword evidence="4" id="KW-1185">Reference proteome</keyword>
<dbReference type="SUPFAM" id="SSF52540">
    <property type="entry name" value="P-loop containing nucleoside triphosphate hydrolases"/>
    <property type="match status" value="1"/>
</dbReference>
<dbReference type="InterPro" id="IPR002182">
    <property type="entry name" value="NB-ARC"/>
</dbReference>
<evidence type="ECO:0000313" key="4">
    <source>
        <dbReference type="Proteomes" id="UP001058271"/>
    </source>
</evidence>
<dbReference type="Pfam" id="PF25000">
    <property type="entry name" value="DUF7779"/>
    <property type="match status" value="1"/>
</dbReference>
<dbReference type="PANTHER" id="PTHR35205">
    <property type="entry name" value="NB-ARC AND TPR DOMAIN PROTEIN"/>
    <property type="match status" value="1"/>
</dbReference>